<feature type="compositionally biased region" description="Low complexity" evidence="1">
    <location>
        <begin position="247"/>
        <end position="256"/>
    </location>
</feature>
<name>A0AA88GY86_NAELO</name>
<dbReference type="Proteomes" id="UP000816034">
    <property type="component" value="Unassembled WGS sequence"/>
</dbReference>
<evidence type="ECO:0000313" key="4">
    <source>
        <dbReference type="Proteomes" id="UP000816034"/>
    </source>
</evidence>
<feature type="region of interest" description="Disordered" evidence="1">
    <location>
        <begin position="190"/>
        <end position="270"/>
    </location>
</feature>
<feature type="chain" id="PRO_5041724413" evidence="2">
    <location>
        <begin position="41"/>
        <end position="270"/>
    </location>
</feature>
<dbReference type="GeneID" id="68093873"/>
<sequence>MLASSLPIASPSTIIPSIIRWLFPCVLLLLLLSSASRVYGLHGVPPTSIVYTGNGNTASVGYIVDVNNDQLLDFVVAYYQRDYNFASNVIFLNNGCEFVRHSSPFEPLVYCKQYFLNQIMIKWEADPPIVTLHIPNETFTGTIRLPYHPIEIPAIIFAMSGVKIGTPMEKFYKGDTQIQFHAIQKGDEIYVGEPGPRSASSSSSSSGGGGGSDSGSQDSGSGSSPSGSGGSGDASTGQSGNEGSGSSGSDSNNQGSVFGGTQQGGSGTPQ</sequence>
<accession>A0AA88GY86</accession>
<evidence type="ECO:0000256" key="2">
    <source>
        <dbReference type="SAM" id="SignalP"/>
    </source>
</evidence>
<gene>
    <name evidence="3" type="ORF">C9374_001417</name>
</gene>
<protein>
    <submittedName>
        <fullName evidence="3">Uncharacterized protein</fullName>
    </submittedName>
</protein>
<dbReference type="AlphaFoldDB" id="A0AA88GY86"/>
<dbReference type="RefSeq" id="XP_044551815.1">
    <property type="nucleotide sequence ID" value="XM_044690125.1"/>
</dbReference>
<proteinExistence type="predicted"/>
<keyword evidence="4" id="KW-1185">Reference proteome</keyword>
<feature type="compositionally biased region" description="Low complexity" evidence="1">
    <location>
        <begin position="214"/>
        <end position="226"/>
    </location>
</feature>
<feature type="signal peptide" evidence="2">
    <location>
        <begin position="1"/>
        <end position="40"/>
    </location>
</feature>
<evidence type="ECO:0000313" key="3">
    <source>
        <dbReference type="EMBL" id="KAG2387823.1"/>
    </source>
</evidence>
<dbReference type="SUPFAM" id="SSF69318">
    <property type="entry name" value="Integrin alpha N-terminal domain"/>
    <property type="match status" value="1"/>
</dbReference>
<reference evidence="3 4" key="1">
    <citation type="journal article" date="2018" name="BMC Genomics">
        <title>The genome of Naegleria lovaniensis, the basis for a comparative approach to unravel pathogenicity factors of the human pathogenic amoeba N. fowleri.</title>
        <authorList>
            <person name="Liechti N."/>
            <person name="Schurch N."/>
            <person name="Bruggmann R."/>
            <person name="Wittwer M."/>
        </authorList>
    </citation>
    <scope>NUCLEOTIDE SEQUENCE [LARGE SCALE GENOMIC DNA]</scope>
    <source>
        <strain evidence="3 4">ATCC 30569</strain>
    </source>
</reference>
<evidence type="ECO:0000256" key="1">
    <source>
        <dbReference type="SAM" id="MobiDB-lite"/>
    </source>
</evidence>
<dbReference type="InterPro" id="IPR028994">
    <property type="entry name" value="Integrin_alpha_N"/>
</dbReference>
<organism evidence="3 4">
    <name type="scientific">Naegleria lovaniensis</name>
    <name type="common">Amoeba</name>
    <dbReference type="NCBI Taxonomy" id="51637"/>
    <lineage>
        <taxon>Eukaryota</taxon>
        <taxon>Discoba</taxon>
        <taxon>Heterolobosea</taxon>
        <taxon>Tetramitia</taxon>
        <taxon>Eutetramitia</taxon>
        <taxon>Vahlkampfiidae</taxon>
        <taxon>Naegleria</taxon>
    </lineage>
</organism>
<keyword evidence="2" id="KW-0732">Signal</keyword>
<comment type="caution">
    <text evidence="3">The sequence shown here is derived from an EMBL/GenBank/DDBJ whole genome shotgun (WGS) entry which is preliminary data.</text>
</comment>
<dbReference type="EMBL" id="PYSW02000012">
    <property type="protein sequence ID" value="KAG2387823.1"/>
    <property type="molecule type" value="Genomic_DNA"/>
</dbReference>
<feature type="compositionally biased region" description="Gly residues" evidence="1">
    <location>
        <begin position="257"/>
        <end position="270"/>
    </location>
</feature>